<comment type="caution">
    <text evidence="1">The sequence shown here is derived from an EMBL/GenBank/DDBJ whole genome shotgun (WGS) entry which is preliminary data.</text>
</comment>
<accession>A0A8H5KAS4</accession>
<proteinExistence type="predicted"/>
<organism evidence="1 2">
    <name type="scientific">Fusarium napiforme</name>
    <dbReference type="NCBI Taxonomy" id="42672"/>
    <lineage>
        <taxon>Eukaryota</taxon>
        <taxon>Fungi</taxon>
        <taxon>Dikarya</taxon>
        <taxon>Ascomycota</taxon>
        <taxon>Pezizomycotina</taxon>
        <taxon>Sordariomycetes</taxon>
        <taxon>Hypocreomycetidae</taxon>
        <taxon>Hypocreales</taxon>
        <taxon>Nectriaceae</taxon>
        <taxon>Fusarium</taxon>
        <taxon>Fusarium fujikuroi species complex</taxon>
    </lineage>
</organism>
<gene>
    <name evidence="1" type="ORF">FNAPI_58</name>
</gene>
<dbReference type="EMBL" id="JAAOAO010000002">
    <property type="protein sequence ID" value="KAF5568685.1"/>
    <property type="molecule type" value="Genomic_DNA"/>
</dbReference>
<evidence type="ECO:0000313" key="1">
    <source>
        <dbReference type="EMBL" id="KAF5568685.1"/>
    </source>
</evidence>
<protein>
    <submittedName>
        <fullName evidence="1">Uncharacterized protein</fullName>
    </submittedName>
</protein>
<dbReference type="Proteomes" id="UP000574317">
    <property type="component" value="Unassembled WGS sequence"/>
</dbReference>
<sequence length="145" mass="16626">METNKGATAYFIVSPNPIEGSKPNKVWIKFGDTKNPENTRSSQYNTYNPSFYMVTIYIEAAVNTTHLGKSLEKKFLKRSDDYEQVNIQTEGGWRFVHNINKPEFDEVKEESFKINSTSSDRVLGKKVTFNTEKAASKWFGVELKP</sequence>
<keyword evidence="2" id="KW-1185">Reference proteome</keyword>
<evidence type="ECO:0000313" key="2">
    <source>
        <dbReference type="Proteomes" id="UP000574317"/>
    </source>
</evidence>
<dbReference type="AlphaFoldDB" id="A0A8H5KAS4"/>
<reference evidence="1 2" key="1">
    <citation type="submission" date="2020-05" db="EMBL/GenBank/DDBJ databases">
        <title>Identification and distribution of gene clusters putatively required for synthesis of sphingolipid metabolism inhibitors in phylogenetically diverse species of the filamentous fungus Fusarium.</title>
        <authorList>
            <person name="Kim H.-S."/>
            <person name="Busman M."/>
            <person name="Brown D.W."/>
            <person name="Divon H."/>
            <person name="Uhlig S."/>
            <person name="Proctor R.H."/>
        </authorList>
    </citation>
    <scope>NUCLEOTIDE SEQUENCE [LARGE SCALE GENOMIC DNA]</scope>
    <source>
        <strain evidence="1 2">NRRL 25196</strain>
    </source>
</reference>
<name>A0A8H5KAS4_9HYPO</name>